<evidence type="ECO:0000256" key="2">
    <source>
        <dbReference type="SAM" id="MobiDB-lite"/>
    </source>
</evidence>
<organism evidence="3 4">
    <name type="scientific">Tetracentron sinense</name>
    <name type="common">Spur-leaf</name>
    <dbReference type="NCBI Taxonomy" id="13715"/>
    <lineage>
        <taxon>Eukaryota</taxon>
        <taxon>Viridiplantae</taxon>
        <taxon>Streptophyta</taxon>
        <taxon>Embryophyta</taxon>
        <taxon>Tracheophyta</taxon>
        <taxon>Spermatophyta</taxon>
        <taxon>Magnoliopsida</taxon>
        <taxon>Trochodendrales</taxon>
        <taxon>Trochodendraceae</taxon>
        <taxon>Tetracentron</taxon>
    </lineage>
</organism>
<comment type="similarity">
    <text evidence="1">Belongs to the short-chain dehydrogenases/reductases (SDR) family.</text>
</comment>
<protein>
    <submittedName>
        <fullName evidence="3">Uncharacterized protein</fullName>
    </submittedName>
</protein>
<dbReference type="OrthoDB" id="294295at2759"/>
<dbReference type="SUPFAM" id="SSF51735">
    <property type="entry name" value="NAD(P)-binding Rossmann-fold domains"/>
    <property type="match status" value="1"/>
</dbReference>
<accession>A0A835D719</accession>
<proteinExistence type="inferred from homology"/>
<reference evidence="3 4" key="1">
    <citation type="submission" date="2020-04" db="EMBL/GenBank/DDBJ databases">
        <title>Plant Genome Project.</title>
        <authorList>
            <person name="Zhang R.-G."/>
        </authorList>
    </citation>
    <scope>NUCLEOTIDE SEQUENCE [LARGE SCALE GENOMIC DNA]</scope>
    <source>
        <strain evidence="3">YNK0</strain>
        <tissue evidence="3">Leaf</tissue>
    </source>
</reference>
<feature type="region of interest" description="Disordered" evidence="2">
    <location>
        <begin position="259"/>
        <end position="286"/>
    </location>
</feature>
<evidence type="ECO:0000256" key="1">
    <source>
        <dbReference type="ARBA" id="ARBA00006484"/>
    </source>
</evidence>
<dbReference type="PRINTS" id="PR00081">
    <property type="entry name" value="GDHRDH"/>
</dbReference>
<evidence type="ECO:0000313" key="4">
    <source>
        <dbReference type="Proteomes" id="UP000655225"/>
    </source>
</evidence>
<dbReference type="InterPro" id="IPR002347">
    <property type="entry name" value="SDR_fam"/>
</dbReference>
<dbReference type="PANTHER" id="PTHR42820:SF21">
    <property type="entry name" value="SHORT-CHAIN DEHYDROGENASE REDUCTASE 3B-LIKE"/>
    <property type="match status" value="1"/>
</dbReference>
<dbReference type="InterPro" id="IPR036291">
    <property type="entry name" value="NAD(P)-bd_dom_sf"/>
</dbReference>
<dbReference type="EMBL" id="JABCRI010000018">
    <property type="protein sequence ID" value="KAF8390272.1"/>
    <property type="molecule type" value="Genomic_DNA"/>
</dbReference>
<dbReference type="Pfam" id="PF13561">
    <property type="entry name" value="adh_short_C2"/>
    <property type="match status" value="1"/>
</dbReference>
<comment type="caution">
    <text evidence="3">The sequence shown here is derived from an EMBL/GenBank/DDBJ whole genome shotgun (WGS) entry which is preliminary data.</text>
</comment>
<dbReference type="AlphaFoldDB" id="A0A835D719"/>
<keyword evidence="4" id="KW-1185">Reference proteome</keyword>
<dbReference type="PRINTS" id="PR00080">
    <property type="entry name" value="SDRFAMILY"/>
</dbReference>
<evidence type="ECO:0000313" key="3">
    <source>
        <dbReference type="EMBL" id="KAF8390272.1"/>
    </source>
</evidence>
<sequence length="373" mass="39898">MTEYSSVSKRLDGKVVIITGSATAHLFANNGARVVVIADIQDELGQRVATSIGLHRCTYIHCDVTDEEQVKSMVDHTVQTYGQLDIMFSNAGIVSPTNQTILELSLIAFDRLFAVNVRGMAACVKHAARAMVDGGVKGSIVCTASLAATVGSNKWSDYTMSKHAVVGLVRSASRQLGEYGIRVNCVSPSGLATPLLCNAYHMEPEEVEKLVEPFTSLKGVVLKVSNVADAVLFLASHDSAFVTGHDLVVHVAKRGISQASSDPHLSNSTSFISPSSSRKRTTPPTSLISLATCPPPAFYRTRDIPFFRSSSPAKSSSPASFFTSNLSPISVRSEIPHLQSPFPAKSCPTDSHLFSEEQQQVVCSSQIMAAPAI</sequence>
<gene>
    <name evidence="3" type="ORF">HHK36_024797</name>
</gene>
<dbReference type="FunFam" id="3.40.50.720:FF:000084">
    <property type="entry name" value="Short-chain dehydrogenase reductase"/>
    <property type="match status" value="1"/>
</dbReference>
<name>A0A835D719_TETSI</name>
<dbReference type="PROSITE" id="PS00061">
    <property type="entry name" value="ADH_SHORT"/>
    <property type="match status" value="1"/>
</dbReference>
<dbReference type="Gene3D" id="3.40.50.720">
    <property type="entry name" value="NAD(P)-binding Rossmann-like Domain"/>
    <property type="match status" value="1"/>
</dbReference>
<dbReference type="Proteomes" id="UP000655225">
    <property type="component" value="Unassembled WGS sequence"/>
</dbReference>
<feature type="compositionally biased region" description="Low complexity" evidence="2">
    <location>
        <begin position="266"/>
        <end position="286"/>
    </location>
</feature>
<dbReference type="PANTHER" id="PTHR42820">
    <property type="entry name" value="SHORT-CHAIN DEHYDROGENASE REDUCTASE"/>
    <property type="match status" value="1"/>
</dbReference>
<dbReference type="OMA" id="MPYTASK"/>
<dbReference type="InterPro" id="IPR020904">
    <property type="entry name" value="Sc_DH/Rdtase_CS"/>
</dbReference>